<dbReference type="GO" id="GO:0003886">
    <property type="term" value="F:DNA (cytosine-5-)-methyltransferase activity"/>
    <property type="evidence" value="ECO:0007669"/>
    <property type="project" value="UniProtKB-EC"/>
</dbReference>
<comment type="caution">
    <text evidence="7">The sequence shown here is derived from an EMBL/GenBank/DDBJ whole genome shotgun (WGS) entry which is preliminary data.</text>
</comment>
<dbReference type="GO" id="GO:0009307">
    <property type="term" value="P:DNA restriction-modification system"/>
    <property type="evidence" value="ECO:0007669"/>
    <property type="project" value="UniProtKB-KW"/>
</dbReference>
<dbReference type="InterPro" id="IPR050750">
    <property type="entry name" value="C5-MTase"/>
</dbReference>
<dbReference type="Pfam" id="PF00145">
    <property type="entry name" value="DNA_methylase"/>
    <property type="match status" value="1"/>
</dbReference>
<evidence type="ECO:0000256" key="5">
    <source>
        <dbReference type="ARBA" id="ARBA00022747"/>
    </source>
</evidence>
<organism evidence="7 8">
    <name type="scientific">Fictibacillus phosphorivorans</name>
    <dbReference type="NCBI Taxonomy" id="1221500"/>
    <lineage>
        <taxon>Bacteria</taxon>
        <taxon>Bacillati</taxon>
        <taxon>Bacillota</taxon>
        <taxon>Bacilli</taxon>
        <taxon>Bacillales</taxon>
        <taxon>Fictibacillaceae</taxon>
        <taxon>Fictibacillus</taxon>
    </lineage>
</organism>
<proteinExistence type="inferred from homology"/>
<dbReference type="AlphaFoldDB" id="A0A163S1Y0"/>
<dbReference type="GO" id="GO:0032259">
    <property type="term" value="P:methylation"/>
    <property type="evidence" value="ECO:0007669"/>
    <property type="project" value="UniProtKB-KW"/>
</dbReference>
<dbReference type="InterPro" id="IPR029063">
    <property type="entry name" value="SAM-dependent_MTases_sf"/>
</dbReference>
<dbReference type="Gene3D" id="3.90.120.10">
    <property type="entry name" value="DNA Methylase, subunit A, domain 2"/>
    <property type="match status" value="1"/>
</dbReference>
<name>A0A163S1Y0_9BACL</name>
<dbReference type="OrthoDB" id="2792171at2"/>
<feature type="active site" evidence="6">
    <location>
        <position position="201"/>
    </location>
</feature>
<evidence type="ECO:0000256" key="2">
    <source>
        <dbReference type="ARBA" id="ARBA00022603"/>
    </source>
</evidence>
<evidence type="ECO:0000256" key="1">
    <source>
        <dbReference type="ARBA" id="ARBA00011975"/>
    </source>
</evidence>
<reference evidence="8" key="1">
    <citation type="submission" date="2016-01" db="EMBL/GenBank/DDBJ databases">
        <title>Draft genome of Chromobacterium sp. F49.</title>
        <authorList>
            <person name="Hong K.W."/>
        </authorList>
    </citation>
    <scope>NUCLEOTIDE SEQUENCE [LARGE SCALE GENOMIC DNA]</scope>
    <source>
        <strain evidence="8">P7IIIA</strain>
    </source>
</reference>
<sequence length="465" mass="52239">MDSKVKMIRNLRTSERNGNPRIFLESTVLEAGNFAVGEHISYTITNNALVIQKTEDPSYKVAKRKRPSWKEHRPLIDYCNGDLGILFRAKEKIDILVSDSTIVIRKELSFDLCVIGQPRLEGEQPLKKLTFASFPSGAGVASAALEETGYFESKMGADIWDLAVDSYLHNFSNGSLYFGDLRSINPAYIPSVDVSWLSPPCVEFSALGQLGKGVLEGLGVHFARVVMATGCKAIIIEQVPQYFKSRSFEQLKGLLAPMFPFWNVSNIDAFDMGAVAGRRRGYAVAFADNEDFQFPAVQSLPEHRRTTVQQIIGNDWEEGDWRKIEGSTMQHLLNKSGNNNFTAEKNRTLVGLNDKKVSCFIANYSKINVTSSYFVHPENPSLWRPFRSDEIAKFLDVPEWFSFPENVSENQRTRLLGQSVAANVVKAIGIEVAYTLMKQKVRKTIDQSFVVPVQKNQNNQLAFIL</sequence>
<evidence type="ECO:0000256" key="3">
    <source>
        <dbReference type="ARBA" id="ARBA00022679"/>
    </source>
</evidence>
<keyword evidence="4 6" id="KW-0949">S-adenosyl-L-methionine</keyword>
<keyword evidence="8" id="KW-1185">Reference proteome</keyword>
<evidence type="ECO:0000256" key="4">
    <source>
        <dbReference type="ARBA" id="ARBA00022691"/>
    </source>
</evidence>
<keyword evidence="2 6" id="KW-0489">Methyltransferase</keyword>
<dbReference type="EC" id="2.1.1.37" evidence="1"/>
<gene>
    <name evidence="7" type="ORF">AWM68_17560</name>
</gene>
<dbReference type="PANTHER" id="PTHR46098:SF1">
    <property type="entry name" value="TRNA (CYTOSINE(38)-C(5))-METHYLTRANSFERASE"/>
    <property type="match status" value="1"/>
</dbReference>
<evidence type="ECO:0000256" key="6">
    <source>
        <dbReference type="PROSITE-ProRule" id="PRU01016"/>
    </source>
</evidence>
<accession>A0A163S1Y0</accession>
<dbReference type="EMBL" id="LRFC01000006">
    <property type="protein sequence ID" value="KZE67979.1"/>
    <property type="molecule type" value="Genomic_DNA"/>
</dbReference>
<dbReference type="PANTHER" id="PTHR46098">
    <property type="entry name" value="TRNA (CYTOSINE(38)-C(5))-METHYLTRANSFERASE"/>
    <property type="match status" value="1"/>
</dbReference>
<dbReference type="Gene3D" id="3.40.50.150">
    <property type="entry name" value="Vaccinia Virus protein VP39"/>
    <property type="match status" value="1"/>
</dbReference>
<dbReference type="RefSeq" id="WP_066238442.1">
    <property type="nucleotide sequence ID" value="NZ_LRFC01000006.1"/>
</dbReference>
<protein>
    <recommendedName>
        <fullName evidence="1">DNA (cytosine-5-)-methyltransferase</fullName>
        <ecNumber evidence="1">2.1.1.37</ecNumber>
    </recommendedName>
</protein>
<keyword evidence="3 6" id="KW-0808">Transferase</keyword>
<dbReference type="SUPFAM" id="SSF53335">
    <property type="entry name" value="S-adenosyl-L-methionine-dependent methyltransferases"/>
    <property type="match status" value="1"/>
</dbReference>
<comment type="similarity">
    <text evidence="6">Belongs to the class I-like SAM-binding methyltransferase superfamily. C5-methyltransferase family.</text>
</comment>
<dbReference type="InterPro" id="IPR001525">
    <property type="entry name" value="C5_MeTfrase"/>
</dbReference>
<keyword evidence="5" id="KW-0680">Restriction system</keyword>
<dbReference type="PROSITE" id="PS51679">
    <property type="entry name" value="SAM_MT_C5"/>
    <property type="match status" value="1"/>
</dbReference>
<evidence type="ECO:0000313" key="7">
    <source>
        <dbReference type="EMBL" id="KZE67979.1"/>
    </source>
</evidence>
<dbReference type="Proteomes" id="UP000076567">
    <property type="component" value="Unassembled WGS sequence"/>
</dbReference>
<evidence type="ECO:0000313" key="8">
    <source>
        <dbReference type="Proteomes" id="UP000076567"/>
    </source>
</evidence>